<dbReference type="SMART" id="SM00530">
    <property type="entry name" value="HTH_XRE"/>
    <property type="match status" value="1"/>
</dbReference>
<evidence type="ECO:0000259" key="1">
    <source>
        <dbReference type="PROSITE" id="PS50943"/>
    </source>
</evidence>
<dbReference type="EMBL" id="JAAITS010000004">
    <property type="protein sequence ID" value="NSG84241.1"/>
    <property type="molecule type" value="Genomic_DNA"/>
</dbReference>
<gene>
    <name evidence="2" type="ORF">G5B17_02025</name>
</gene>
<proteinExistence type="predicted"/>
<dbReference type="Pfam" id="PF01381">
    <property type="entry name" value="HTH_3"/>
    <property type="match status" value="1"/>
</dbReference>
<dbReference type="InterPro" id="IPR010982">
    <property type="entry name" value="Lambda_DNA-bd_dom_sf"/>
</dbReference>
<accession>A0ABX2H252</accession>
<dbReference type="CDD" id="cd00093">
    <property type="entry name" value="HTH_XRE"/>
    <property type="match status" value="1"/>
</dbReference>
<protein>
    <submittedName>
        <fullName evidence="2">Helix-turn-helix transcriptional regulator</fullName>
    </submittedName>
</protein>
<keyword evidence="3" id="KW-1185">Reference proteome</keyword>
<evidence type="ECO:0000313" key="3">
    <source>
        <dbReference type="Proteomes" id="UP001644719"/>
    </source>
</evidence>
<name>A0ABX2H252_9FIRM</name>
<dbReference type="Gene3D" id="1.10.260.40">
    <property type="entry name" value="lambda repressor-like DNA-binding domains"/>
    <property type="match status" value="1"/>
</dbReference>
<dbReference type="Proteomes" id="UP001644719">
    <property type="component" value="Unassembled WGS sequence"/>
</dbReference>
<organism evidence="2 3">
    <name type="scientific">Blautia faecis</name>
    <dbReference type="NCBI Taxonomy" id="871665"/>
    <lineage>
        <taxon>Bacteria</taxon>
        <taxon>Bacillati</taxon>
        <taxon>Bacillota</taxon>
        <taxon>Clostridia</taxon>
        <taxon>Lachnospirales</taxon>
        <taxon>Lachnospiraceae</taxon>
        <taxon>Blautia</taxon>
    </lineage>
</organism>
<dbReference type="PROSITE" id="PS50943">
    <property type="entry name" value="HTH_CROC1"/>
    <property type="match status" value="1"/>
</dbReference>
<sequence length="99" mass="11260">MSKKKISPRGTSWDEFRDQMYTPEEIAESKVRRAIINEIVQAREEEGITQKQLEIMSGIKQPIISRMEKGTTDPQLSTVLKVLNSLGKTLEVVSMKPVK</sequence>
<comment type="caution">
    <text evidence="2">The sequence shown here is derived from an EMBL/GenBank/DDBJ whole genome shotgun (WGS) entry which is preliminary data.</text>
</comment>
<feature type="domain" description="HTH cro/C1-type" evidence="1">
    <location>
        <begin position="39"/>
        <end position="93"/>
    </location>
</feature>
<dbReference type="SUPFAM" id="SSF47413">
    <property type="entry name" value="lambda repressor-like DNA-binding domains"/>
    <property type="match status" value="1"/>
</dbReference>
<dbReference type="InterPro" id="IPR001387">
    <property type="entry name" value="Cro/C1-type_HTH"/>
</dbReference>
<evidence type="ECO:0000313" key="2">
    <source>
        <dbReference type="EMBL" id="NSG84241.1"/>
    </source>
</evidence>
<reference evidence="2 3" key="1">
    <citation type="journal article" date="2020" name="Cell Host Microbe">
        <title>Functional and Genomic Variation between Human-Derived Isolates of Lachnospiraceae Reveals Inter- and Intra-Species Diversity.</title>
        <authorList>
            <person name="Sorbara M.T."/>
            <person name="Littmann E.R."/>
            <person name="Fontana E."/>
            <person name="Moody T.U."/>
            <person name="Kohout C.E."/>
            <person name="Gjonbalaj M."/>
            <person name="Eaton V."/>
            <person name="Seok R."/>
            <person name="Leiner I.M."/>
            <person name="Pamer E.G."/>
        </authorList>
    </citation>
    <scope>NUCLEOTIDE SEQUENCE [LARGE SCALE GENOMIC DNA]</scope>
    <source>
        <strain evidence="2 3">MSK.17.74</strain>
    </source>
</reference>